<reference evidence="4" key="1">
    <citation type="submission" date="2016-11" db="EMBL/GenBank/DDBJ databases">
        <authorList>
            <person name="Varghese N."/>
            <person name="Submissions S."/>
        </authorList>
    </citation>
    <scope>NUCLEOTIDE SEQUENCE [LARGE SCALE GENOMIC DNA]</scope>
    <source>
        <strain evidence="4">GAS401</strain>
    </source>
</reference>
<evidence type="ECO:0000256" key="2">
    <source>
        <dbReference type="SAM" id="SignalP"/>
    </source>
</evidence>
<protein>
    <submittedName>
        <fullName evidence="3">Uncharacterized protein</fullName>
    </submittedName>
</protein>
<evidence type="ECO:0000313" key="3">
    <source>
        <dbReference type="EMBL" id="SHN79431.1"/>
    </source>
</evidence>
<keyword evidence="4" id="KW-1185">Reference proteome</keyword>
<keyword evidence="2" id="KW-0732">Signal</keyword>
<evidence type="ECO:0000256" key="1">
    <source>
        <dbReference type="SAM" id="MobiDB-lite"/>
    </source>
</evidence>
<sequence length="85" mass="9141">MTGRSRVMWQAIVVAALLSLVASAAAYAQLKKGSHAAPSTETKPKVDEKAYKAALDRIPTPKKPYDPWSQVHEPEPTAKPAGKSN</sequence>
<organism evidence="3 4">
    <name type="scientific">Bradyrhizobium erythrophlei</name>
    <dbReference type="NCBI Taxonomy" id="1437360"/>
    <lineage>
        <taxon>Bacteria</taxon>
        <taxon>Pseudomonadati</taxon>
        <taxon>Pseudomonadota</taxon>
        <taxon>Alphaproteobacteria</taxon>
        <taxon>Hyphomicrobiales</taxon>
        <taxon>Nitrobacteraceae</taxon>
        <taxon>Bradyrhizobium</taxon>
    </lineage>
</organism>
<dbReference type="RefSeq" id="WP_244552997.1">
    <property type="nucleotide sequence ID" value="NZ_LT670849.1"/>
</dbReference>
<dbReference type="Proteomes" id="UP000184096">
    <property type="component" value="Chromosome I"/>
</dbReference>
<feature type="region of interest" description="Disordered" evidence="1">
    <location>
        <begin position="32"/>
        <end position="85"/>
    </location>
</feature>
<feature type="compositionally biased region" description="Basic and acidic residues" evidence="1">
    <location>
        <begin position="42"/>
        <end position="55"/>
    </location>
</feature>
<dbReference type="EMBL" id="LT670849">
    <property type="protein sequence ID" value="SHN79431.1"/>
    <property type="molecule type" value="Genomic_DNA"/>
</dbReference>
<name>A0A1M7U8R4_9BRAD</name>
<feature type="chain" id="PRO_5013223869" evidence="2">
    <location>
        <begin position="29"/>
        <end position="85"/>
    </location>
</feature>
<proteinExistence type="predicted"/>
<accession>A0A1M7U8R4</accession>
<dbReference type="AlphaFoldDB" id="A0A1M7U8R4"/>
<evidence type="ECO:0000313" key="4">
    <source>
        <dbReference type="Proteomes" id="UP000184096"/>
    </source>
</evidence>
<gene>
    <name evidence="3" type="ORF">SAMN05444170_4021</name>
</gene>
<feature type="signal peptide" evidence="2">
    <location>
        <begin position="1"/>
        <end position="28"/>
    </location>
</feature>